<dbReference type="AlphaFoldDB" id="A0A2P6NE29"/>
<dbReference type="InParanoid" id="A0A2P6NE29"/>
<keyword evidence="2" id="KW-1185">Reference proteome</keyword>
<reference evidence="1 2" key="1">
    <citation type="journal article" date="2018" name="Genome Biol. Evol.">
        <title>Multiple Roots of Fruiting Body Formation in Amoebozoa.</title>
        <authorList>
            <person name="Hillmann F."/>
            <person name="Forbes G."/>
            <person name="Novohradska S."/>
            <person name="Ferling I."/>
            <person name="Riege K."/>
            <person name="Groth M."/>
            <person name="Westermann M."/>
            <person name="Marz M."/>
            <person name="Spaller T."/>
            <person name="Winckler T."/>
            <person name="Schaap P."/>
            <person name="Glockner G."/>
        </authorList>
    </citation>
    <scope>NUCLEOTIDE SEQUENCE [LARGE SCALE GENOMIC DNA]</scope>
    <source>
        <strain evidence="1 2">Jena</strain>
    </source>
</reference>
<proteinExistence type="predicted"/>
<gene>
    <name evidence="1" type="ORF">PROFUN_06230</name>
</gene>
<comment type="caution">
    <text evidence="1">The sequence shown here is derived from an EMBL/GenBank/DDBJ whole genome shotgun (WGS) entry which is preliminary data.</text>
</comment>
<accession>A0A2P6NE29</accession>
<protein>
    <submittedName>
        <fullName evidence="1">Uncharacterized protein</fullName>
    </submittedName>
</protein>
<dbReference type="EMBL" id="MDYQ01000107">
    <property type="protein sequence ID" value="PRP82218.1"/>
    <property type="molecule type" value="Genomic_DNA"/>
</dbReference>
<evidence type="ECO:0000313" key="1">
    <source>
        <dbReference type="EMBL" id="PRP82218.1"/>
    </source>
</evidence>
<sequence length="208" mass="24513">MSSISSHHACEVDEKSMSKDGYVRWTPLDRKIFFDIARGRIVAVQYGEKIMETISWLGYEVLMELTPLNWLVKKIKKRPHYSWSHSFLIFMVDHPILGRWYVRSEYGHGMASEVTIRVGKLTNDLIRPREHLRSPYCIPEEKEPIYIEELLKHEPGQYSIPSNNCKSYCERVLRKLVDVETIPDQHLRDFPRIVGDAWFDGRYSLLSQ</sequence>
<organism evidence="1 2">
    <name type="scientific">Planoprotostelium fungivorum</name>
    <dbReference type="NCBI Taxonomy" id="1890364"/>
    <lineage>
        <taxon>Eukaryota</taxon>
        <taxon>Amoebozoa</taxon>
        <taxon>Evosea</taxon>
        <taxon>Variosea</taxon>
        <taxon>Cavosteliida</taxon>
        <taxon>Cavosteliaceae</taxon>
        <taxon>Planoprotostelium</taxon>
    </lineage>
</organism>
<dbReference type="Proteomes" id="UP000241769">
    <property type="component" value="Unassembled WGS sequence"/>
</dbReference>
<name>A0A2P6NE29_9EUKA</name>
<evidence type="ECO:0000313" key="2">
    <source>
        <dbReference type="Proteomes" id="UP000241769"/>
    </source>
</evidence>